<dbReference type="Proteomes" id="UP000198358">
    <property type="component" value="Unassembled WGS sequence"/>
</dbReference>
<evidence type="ECO:0000313" key="2">
    <source>
        <dbReference type="Proteomes" id="UP000198358"/>
    </source>
</evidence>
<gene>
    <name evidence="1" type="ORF">SF301_4143</name>
</gene>
<protein>
    <submittedName>
        <fullName evidence="1">Uncharacterized protein</fullName>
    </submittedName>
</protein>
<organism evidence="1 2">
    <name type="scientific">Shigella flexneri 2a str. 301</name>
    <dbReference type="NCBI Taxonomy" id="198214"/>
    <lineage>
        <taxon>Bacteria</taxon>
        <taxon>Pseudomonadati</taxon>
        <taxon>Pseudomonadota</taxon>
        <taxon>Gammaproteobacteria</taxon>
        <taxon>Enterobacterales</taxon>
        <taxon>Enterobacteriaceae</taxon>
        <taxon>Shigella</taxon>
    </lineage>
</organism>
<sequence>MKFLVKMASMLCALRMERLSAIAALDVCNLNKGRAVLCYFIFVMDF</sequence>
<accession>A0AB36PDM1</accession>
<name>A0AB36PDM1_SHIFL</name>
<proteinExistence type="predicted"/>
<dbReference type="EMBL" id="NEDR01000002">
    <property type="protein sequence ID" value="OXB27710.1"/>
    <property type="molecule type" value="Genomic_DNA"/>
</dbReference>
<comment type="caution">
    <text evidence="1">The sequence shown here is derived from an EMBL/GenBank/DDBJ whole genome shotgun (WGS) entry which is preliminary data.</text>
</comment>
<dbReference type="AlphaFoldDB" id="A0AB36PDM1"/>
<reference evidence="1 2" key="1">
    <citation type="submission" date="2017-04" db="EMBL/GenBank/DDBJ databases">
        <title>Shigella flexneri 2a str. 301 Sequencing.</title>
        <authorList>
            <person name="Zhu Z."/>
        </authorList>
    </citation>
    <scope>NUCLEOTIDE SEQUENCE [LARGE SCALE GENOMIC DNA]</scope>
    <source>
        <strain evidence="1 2">301</strain>
    </source>
</reference>
<evidence type="ECO:0000313" key="1">
    <source>
        <dbReference type="EMBL" id="OXB27710.1"/>
    </source>
</evidence>